<dbReference type="OrthoDB" id="4497263at2759"/>
<evidence type="ECO:0000313" key="3">
    <source>
        <dbReference type="EMBL" id="ERF72717.1"/>
    </source>
</evidence>
<accession>U1G5V8</accession>
<dbReference type="Proteomes" id="UP000019373">
    <property type="component" value="Unassembled WGS sequence"/>
</dbReference>
<dbReference type="EMBL" id="KE721051">
    <property type="protein sequence ID" value="ERF72717.1"/>
    <property type="molecule type" value="Genomic_DNA"/>
</dbReference>
<feature type="transmembrane region" description="Helical" evidence="2">
    <location>
        <begin position="207"/>
        <end position="231"/>
    </location>
</feature>
<dbReference type="GeneID" id="19239724"/>
<protein>
    <submittedName>
        <fullName evidence="3">Uncharacterized protein</fullName>
    </submittedName>
</protein>
<proteinExistence type="predicted"/>
<dbReference type="HOGENOM" id="CLU_070840_0_0_1"/>
<keyword evidence="2" id="KW-0812">Transmembrane</keyword>
<name>U1G5V8_ENDPU</name>
<keyword evidence="2" id="KW-0472">Membrane</keyword>
<evidence type="ECO:0000256" key="2">
    <source>
        <dbReference type="SAM" id="Phobius"/>
    </source>
</evidence>
<reference evidence="4" key="1">
    <citation type="journal article" date="2014" name="BMC Genomics">
        <title>Genome characteristics reveal the impact of lichenization on lichen-forming fungus Endocarpon pusillum Hedwig (Verrucariales, Ascomycota).</title>
        <authorList>
            <person name="Wang Y.-Y."/>
            <person name="Liu B."/>
            <person name="Zhang X.-Y."/>
            <person name="Zhou Q.-M."/>
            <person name="Zhang T."/>
            <person name="Li H."/>
            <person name="Yu Y.-F."/>
            <person name="Zhang X.-L."/>
            <person name="Hao X.-Y."/>
            <person name="Wang M."/>
            <person name="Wang L."/>
            <person name="Wei J.-C."/>
        </authorList>
    </citation>
    <scope>NUCLEOTIDE SEQUENCE [LARGE SCALE GENOMIC DNA]</scope>
    <source>
        <strain evidence="4">Z07020 / HMAS-L-300199</strain>
    </source>
</reference>
<dbReference type="eggNOG" id="ENOG502SUZC">
    <property type="taxonomic scope" value="Eukaryota"/>
</dbReference>
<feature type="region of interest" description="Disordered" evidence="1">
    <location>
        <begin position="180"/>
        <end position="200"/>
    </location>
</feature>
<keyword evidence="2" id="KW-1133">Transmembrane helix</keyword>
<dbReference type="AlphaFoldDB" id="U1G5V8"/>
<evidence type="ECO:0000313" key="4">
    <source>
        <dbReference type="Proteomes" id="UP000019373"/>
    </source>
</evidence>
<keyword evidence="4" id="KW-1185">Reference proteome</keyword>
<evidence type="ECO:0000256" key="1">
    <source>
        <dbReference type="SAM" id="MobiDB-lite"/>
    </source>
</evidence>
<gene>
    <name evidence="3" type="ORF">EPUS_04770</name>
</gene>
<dbReference type="RefSeq" id="XP_007801605.1">
    <property type="nucleotide sequence ID" value="XM_007803414.1"/>
</dbReference>
<sequence length="268" mass="28254">MASQYPPETHGGVVTSWVPITTAWPSQSGCDQSFWSYVPSTIAGWDPGYGISVEPTLSCLPEGATAWWNQARLGPNSNTKISIGPIVCPEAYTTATTSAQDATSTLVACCPSGYTFARLLQDGNTGECVSELNPGQVITYAVRNQFQSWFLTTLSLESSTTIAGIQLNGWNVATVSSSAIPSTTTASPTTDTSSGNTSSDISENTKIGIGLGVSLGTLGLAALFAGIYWLFRRRILSRVREAKAQPILSNVEGKQELDSSTRAELPGG</sequence>
<dbReference type="OMA" id="TTWWEQG"/>
<organism evidence="3 4">
    <name type="scientific">Endocarpon pusillum (strain Z07020 / HMAS-L-300199)</name>
    <name type="common">Lichen-forming fungus</name>
    <dbReference type="NCBI Taxonomy" id="1263415"/>
    <lineage>
        <taxon>Eukaryota</taxon>
        <taxon>Fungi</taxon>
        <taxon>Dikarya</taxon>
        <taxon>Ascomycota</taxon>
        <taxon>Pezizomycotina</taxon>
        <taxon>Eurotiomycetes</taxon>
        <taxon>Chaetothyriomycetidae</taxon>
        <taxon>Verrucariales</taxon>
        <taxon>Verrucariaceae</taxon>
        <taxon>Endocarpon</taxon>
    </lineage>
</organism>